<dbReference type="Proteomes" id="UP000272729">
    <property type="component" value="Unassembled WGS sequence"/>
</dbReference>
<dbReference type="PANTHER" id="PTHR43591">
    <property type="entry name" value="METHYLTRANSFERASE"/>
    <property type="match status" value="1"/>
</dbReference>
<dbReference type="InterPro" id="IPR029063">
    <property type="entry name" value="SAM-dependent_MTases_sf"/>
</dbReference>
<dbReference type="PROSITE" id="PS51608">
    <property type="entry name" value="SAM_MT_UBIE"/>
    <property type="match status" value="1"/>
</dbReference>
<organism evidence="5 6">
    <name type="scientific">Saccharothrix variisporea</name>
    <dbReference type="NCBI Taxonomy" id="543527"/>
    <lineage>
        <taxon>Bacteria</taxon>
        <taxon>Bacillati</taxon>
        <taxon>Actinomycetota</taxon>
        <taxon>Actinomycetes</taxon>
        <taxon>Pseudonocardiales</taxon>
        <taxon>Pseudonocardiaceae</taxon>
        <taxon>Saccharothrix</taxon>
    </lineage>
</organism>
<evidence type="ECO:0000256" key="2">
    <source>
        <dbReference type="ARBA" id="ARBA00022679"/>
    </source>
</evidence>
<evidence type="ECO:0000259" key="4">
    <source>
        <dbReference type="Pfam" id="PF13649"/>
    </source>
</evidence>
<protein>
    <submittedName>
        <fullName evidence="5">Ubiquinone/menaquinone biosynthesis C-methylase UbiE</fullName>
    </submittedName>
</protein>
<dbReference type="CDD" id="cd02440">
    <property type="entry name" value="AdoMet_MTases"/>
    <property type="match status" value="1"/>
</dbReference>
<dbReference type="AlphaFoldDB" id="A0A495XIW7"/>
<keyword evidence="6" id="KW-1185">Reference proteome</keyword>
<evidence type="ECO:0000256" key="3">
    <source>
        <dbReference type="ARBA" id="ARBA00022691"/>
    </source>
</evidence>
<dbReference type="InterPro" id="IPR041698">
    <property type="entry name" value="Methyltransf_25"/>
</dbReference>
<dbReference type="GO" id="GO:0032259">
    <property type="term" value="P:methylation"/>
    <property type="evidence" value="ECO:0007669"/>
    <property type="project" value="UniProtKB-KW"/>
</dbReference>
<dbReference type="SUPFAM" id="SSF53335">
    <property type="entry name" value="S-adenosyl-L-methionine-dependent methyltransferases"/>
    <property type="match status" value="1"/>
</dbReference>
<dbReference type="Pfam" id="PF13649">
    <property type="entry name" value="Methyltransf_25"/>
    <property type="match status" value="1"/>
</dbReference>
<evidence type="ECO:0000313" key="6">
    <source>
        <dbReference type="Proteomes" id="UP000272729"/>
    </source>
</evidence>
<sequence>MTSTTTGLWKQHSGNPVENYERYFVPTIGTAWAGALLEAADLRAGERVLDIACGTGVVTRRAAERVGPRGSVTGLDISAGMLEIARAGSAEIDWREGDAAALPLPDGAFDVVVSSLGMQFVEDKQSALREVHRVLTPGGRVAIATVGPTPPLFAVLEQALARHVSPEVAGFMRAVFSLYDPEQLRTLATDAGFDDIDVRSKALTVTLPAPAEFLWQYVHSTPLIAAIATLDDAKSAALQQDVVAGWQSFVRSGELVLTANAVLTTAKRRKG</sequence>
<dbReference type="InterPro" id="IPR004033">
    <property type="entry name" value="UbiE/COQ5_MeTrFase"/>
</dbReference>
<name>A0A495XIW7_9PSEU</name>
<dbReference type="Gene3D" id="3.40.50.150">
    <property type="entry name" value="Vaccinia Virus protein VP39"/>
    <property type="match status" value="1"/>
</dbReference>
<evidence type="ECO:0000313" key="5">
    <source>
        <dbReference type="EMBL" id="RKT74017.1"/>
    </source>
</evidence>
<keyword evidence="2" id="KW-0808">Transferase</keyword>
<gene>
    <name evidence="5" type="ORF">DFJ66_7359</name>
</gene>
<dbReference type="GO" id="GO:0008168">
    <property type="term" value="F:methyltransferase activity"/>
    <property type="evidence" value="ECO:0007669"/>
    <property type="project" value="UniProtKB-KW"/>
</dbReference>
<evidence type="ECO:0000256" key="1">
    <source>
        <dbReference type="ARBA" id="ARBA00022603"/>
    </source>
</evidence>
<comment type="caution">
    <text evidence="5">The sequence shown here is derived from an EMBL/GenBank/DDBJ whole genome shotgun (WGS) entry which is preliminary data.</text>
</comment>
<dbReference type="EMBL" id="RBXR01000001">
    <property type="protein sequence ID" value="RKT74017.1"/>
    <property type="molecule type" value="Genomic_DNA"/>
</dbReference>
<keyword evidence="3" id="KW-0949">S-adenosyl-L-methionine</keyword>
<dbReference type="RefSeq" id="WP_170199871.1">
    <property type="nucleotide sequence ID" value="NZ_JBIUBA010000027.1"/>
</dbReference>
<proteinExistence type="predicted"/>
<accession>A0A495XIW7</accession>
<dbReference type="PANTHER" id="PTHR43591:SF24">
    <property type="entry name" value="2-METHOXY-6-POLYPRENYL-1,4-BENZOQUINOL METHYLASE, MITOCHONDRIAL"/>
    <property type="match status" value="1"/>
</dbReference>
<reference evidence="5 6" key="1">
    <citation type="submission" date="2018-10" db="EMBL/GenBank/DDBJ databases">
        <title>Sequencing the genomes of 1000 actinobacteria strains.</title>
        <authorList>
            <person name="Klenk H.-P."/>
        </authorList>
    </citation>
    <scope>NUCLEOTIDE SEQUENCE [LARGE SCALE GENOMIC DNA]</scope>
    <source>
        <strain evidence="5 6">DSM 43911</strain>
    </source>
</reference>
<keyword evidence="5" id="KW-0830">Ubiquinone</keyword>
<keyword evidence="1 5" id="KW-0489">Methyltransferase</keyword>
<feature type="domain" description="Methyltransferase" evidence="4">
    <location>
        <begin position="48"/>
        <end position="139"/>
    </location>
</feature>